<evidence type="ECO:0000259" key="4">
    <source>
        <dbReference type="SMART" id="SM00656"/>
    </source>
</evidence>
<evidence type="ECO:0000313" key="6">
    <source>
        <dbReference type="Proteomes" id="UP001324380"/>
    </source>
</evidence>
<gene>
    <name evidence="5" type="ORF">SNE25_07190</name>
</gene>
<dbReference type="InterPro" id="IPR012334">
    <property type="entry name" value="Pectin_lyas_fold"/>
</dbReference>
<protein>
    <submittedName>
        <fullName evidence="5">Pectate lyase</fullName>
    </submittedName>
</protein>
<comment type="similarity">
    <text evidence="2">Belongs to the polysaccharide lyase 1 family.</text>
</comment>
<dbReference type="Gene3D" id="2.160.20.10">
    <property type="entry name" value="Single-stranded right-handed beta-helix, Pectin lyase-like"/>
    <property type="match status" value="1"/>
</dbReference>
<keyword evidence="1 2" id="KW-0456">Lyase</keyword>
<feature type="chain" id="PRO_5045820195" evidence="3">
    <location>
        <begin position="25"/>
        <end position="478"/>
    </location>
</feature>
<keyword evidence="2" id="KW-0624">Polysaccharide degradation</keyword>
<dbReference type="InterPro" id="IPR011050">
    <property type="entry name" value="Pectin_lyase_fold/virulence"/>
</dbReference>
<keyword evidence="6" id="KW-1185">Reference proteome</keyword>
<name>A0ABZ0TQW6_9SPHI</name>
<evidence type="ECO:0000256" key="3">
    <source>
        <dbReference type="SAM" id="SignalP"/>
    </source>
</evidence>
<dbReference type="InterPro" id="IPR045032">
    <property type="entry name" value="PEL"/>
</dbReference>
<feature type="domain" description="Pectate lyase" evidence="4">
    <location>
        <begin position="196"/>
        <end position="410"/>
    </location>
</feature>
<dbReference type="Proteomes" id="UP001324380">
    <property type="component" value="Chromosome"/>
</dbReference>
<proteinExistence type="inferred from homology"/>
<dbReference type="Pfam" id="PF00544">
    <property type="entry name" value="Pectate_lyase_4"/>
    <property type="match status" value="1"/>
</dbReference>
<dbReference type="PANTHER" id="PTHR31683">
    <property type="entry name" value="PECTATE LYASE 18-RELATED"/>
    <property type="match status" value="1"/>
</dbReference>
<dbReference type="PANTHER" id="PTHR31683:SF18">
    <property type="entry name" value="PECTATE LYASE 21-RELATED"/>
    <property type="match status" value="1"/>
</dbReference>
<dbReference type="RefSeq" id="WP_321564419.1">
    <property type="nucleotide sequence ID" value="NZ_CP139558.1"/>
</dbReference>
<dbReference type="GO" id="GO:0016829">
    <property type="term" value="F:lyase activity"/>
    <property type="evidence" value="ECO:0007669"/>
    <property type="project" value="UniProtKB-KW"/>
</dbReference>
<dbReference type="SMART" id="SM00656">
    <property type="entry name" value="Amb_all"/>
    <property type="match status" value="1"/>
</dbReference>
<dbReference type="InterPro" id="IPR002022">
    <property type="entry name" value="Pec_lyase"/>
</dbReference>
<organism evidence="5 6">
    <name type="scientific">Mucilaginibacter sabulilitoris</name>
    <dbReference type="NCBI Taxonomy" id="1173583"/>
    <lineage>
        <taxon>Bacteria</taxon>
        <taxon>Pseudomonadati</taxon>
        <taxon>Bacteroidota</taxon>
        <taxon>Sphingobacteriia</taxon>
        <taxon>Sphingobacteriales</taxon>
        <taxon>Sphingobacteriaceae</taxon>
        <taxon>Mucilaginibacter</taxon>
    </lineage>
</organism>
<dbReference type="SUPFAM" id="SSF51126">
    <property type="entry name" value="Pectin lyase-like"/>
    <property type="match status" value="1"/>
</dbReference>
<evidence type="ECO:0000256" key="1">
    <source>
        <dbReference type="ARBA" id="ARBA00023239"/>
    </source>
</evidence>
<dbReference type="PROSITE" id="PS51257">
    <property type="entry name" value="PROKAR_LIPOPROTEIN"/>
    <property type="match status" value="1"/>
</dbReference>
<feature type="signal peptide" evidence="3">
    <location>
        <begin position="1"/>
        <end position="24"/>
    </location>
</feature>
<evidence type="ECO:0000313" key="5">
    <source>
        <dbReference type="EMBL" id="WPU95307.1"/>
    </source>
</evidence>
<accession>A0ABZ0TQW6</accession>
<keyword evidence="2" id="KW-0964">Secreted</keyword>
<keyword evidence="2" id="KW-0119">Carbohydrate metabolism</keyword>
<reference evidence="5 6" key="1">
    <citation type="submission" date="2023-11" db="EMBL/GenBank/DDBJ databases">
        <title>Analysis of the Genomes of Mucilaginibacter gossypii cycad 4 and M. sabulilitoris SNA2: microbes with the potential for plant growth promotion.</title>
        <authorList>
            <person name="Hirsch A.M."/>
            <person name="Humm E."/>
            <person name="Rubbi M."/>
            <person name="Del Vecchio G."/>
            <person name="Ha S.M."/>
            <person name="Pellegrini M."/>
            <person name="Gunsalus R.P."/>
        </authorList>
    </citation>
    <scope>NUCLEOTIDE SEQUENCE [LARGE SCALE GENOMIC DNA]</scope>
    <source>
        <strain evidence="5 6">SNA2</strain>
    </source>
</reference>
<comment type="subcellular location">
    <subcellularLocation>
        <location evidence="2">Secreted</location>
    </subcellularLocation>
</comment>
<dbReference type="EMBL" id="CP139558">
    <property type="protein sequence ID" value="WPU95307.1"/>
    <property type="molecule type" value="Genomic_DNA"/>
</dbReference>
<sequence>MERKTKPFTRVVTVSLMLSAVVFFGSCQKNGEAPAGNMQDDSALTTSLETDAVTSTTSATSSLLTVSLTGLKSDGGYAYKIGYPLSKSGDSNSQPSVSKLRLFENGKELNPAHSDHQDIRDYGKGRFSHWGTTLVFSASDNSNPAKNGRKYTYTLDGTTGTTTAAKPPANQSSTAPASSAGLIGYAAYNGTTTGGKGGASVTVTSLSALRAALDDGTSRIVYVSGTIKGSGDDAVYVKSNKSIIGKPGAVIEGVSLYIFTVSNIIIQDIRFKNYVTDAAVMIKMQAHHIWVDHCEFSTDRNHGWDYWGKDISITREADYCTVSWCKFHDTNLSVLISGGIEGHESDKGHLHVTMHHNYWYNIGEREPSMNYGSVHMFNNYHLNNDSYSIGARAGGTVRTDNEYFSNCHKPITTDLDGDPPGYISGASTNTYVNSGKNDITTGTSTWVPPYSYKTALDAAANVPSLVTKGTGPRSTSVN</sequence>
<keyword evidence="3" id="KW-0732">Signal</keyword>
<evidence type="ECO:0000256" key="2">
    <source>
        <dbReference type="RuleBase" id="RU361173"/>
    </source>
</evidence>